<dbReference type="Proteomes" id="UP001211907">
    <property type="component" value="Unassembled WGS sequence"/>
</dbReference>
<dbReference type="AlphaFoldDB" id="A0AAD5SUD8"/>
<feature type="compositionally biased region" description="Polar residues" evidence="1">
    <location>
        <begin position="27"/>
        <end position="39"/>
    </location>
</feature>
<feature type="compositionally biased region" description="Polar residues" evidence="1">
    <location>
        <begin position="223"/>
        <end position="245"/>
    </location>
</feature>
<gene>
    <name evidence="2" type="ORF">HK100_005246</name>
</gene>
<feature type="region of interest" description="Disordered" evidence="1">
    <location>
        <begin position="79"/>
        <end position="148"/>
    </location>
</feature>
<feature type="non-terminal residue" evidence="2">
    <location>
        <position position="1"/>
    </location>
</feature>
<dbReference type="InterPro" id="IPR042521">
    <property type="entry name" value="DYRK"/>
</dbReference>
<evidence type="ECO:0000313" key="3">
    <source>
        <dbReference type="Proteomes" id="UP001211907"/>
    </source>
</evidence>
<feature type="region of interest" description="Disordered" evidence="1">
    <location>
        <begin position="162"/>
        <end position="181"/>
    </location>
</feature>
<feature type="region of interest" description="Disordered" evidence="1">
    <location>
        <begin position="1"/>
        <end position="57"/>
    </location>
</feature>
<name>A0AAD5SUD8_9FUNG</name>
<feature type="compositionally biased region" description="Low complexity" evidence="1">
    <location>
        <begin position="132"/>
        <end position="148"/>
    </location>
</feature>
<sequence>MDPSEHNEGSILRARSRNRASRASNNHLDQITHTQSISHSPHHNLVIPVPQGSSVPTSASALASAAASALASAAASSGNGRLAEPEYQPPQSTNTFTSRDRESKERRLSLGGILKNSNANKHSSVLGPVAETPASSASTGTSTSTASTLKPNVVSMHRSSTFTASTNGTSNSAVTSGSASGGIRRSVAIQIPGSNPVNTAGAMSAGITQHPHPPPASQSQQHRLSMSVHTRSMTNTSGVTVSTPAPNHFYQQQQQMLNPNYRQIQSQISSSPATPVAPLTPQKQQQQQQQLTPAPTPTPSTPVPQQTSPTPPSLKLPLSPEITVQYYRDLLTSYELQEVFQYPHIYFAGAMGVEKIGSPRRKSGAIGTAHPENLTKEDINGIFNNGLESAILSNLAYIPFFLFKFPQDLMIHV</sequence>
<accession>A0AAD5SUD8</accession>
<comment type="caution">
    <text evidence="2">The sequence shown here is derived from an EMBL/GenBank/DDBJ whole genome shotgun (WGS) entry which is preliminary data.</text>
</comment>
<feature type="compositionally biased region" description="Low complexity" evidence="1">
    <location>
        <begin position="276"/>
        <end position="293"/>
    </location>
</feature>
<proteinExistence type="predicted"/>
<evidence type="ECO:0000313" key="2">
    <source>
        <dbReference type="EMBL" id="KAJ3097838.1"/>
    </source>
</evidence>
<feature type="compositionally biased region" description="Basic and acidic residues" evidence="1">
    <location>
        <begin position="98"/>
        <end position="108"/>
    </location>
</feature>
<dbReference type="Gene3D" id="3.30.10.30">
    <property type="entry name" value="DYRK"/>
    <property type="match status" value="1"/>
</dbReference>
<keyword evidence="3" id="KW-1185">Reference proteome</keyword>
<dbReference type="EMBL" id="JADGJH010002471">
    <property type="protein sequence ID" value="KAJ3097838.1"/>
    <property type="molecule type" value="Genomic_DNA"/>
</dbReference>
<evidence type="ECO:0000256" key="1">
    <source>
        <dbReference type="SAM" id="MobiDB-lite"/>
    </source>
</evidence>
<feature type="compositionally biased region" description="Polar residues" evidence="1">
    <location>
        <begin position="264"/>
        <end position="273"/>
    </location>
</feature>
<feature type="region of interest" description="Disordered" evidence="1">
    <location>
        <begin position="264"/>
        <end position="316"/>
    </location>
</feature>
<reference evidence="2" key="1">
    <citation type="submission" date="2020-05" db="EMBL/GenBank/DDBJ databases">
        <title>Phylogenomic resolution of chytrid fungi.</title>
        <authorList>
            <person name="Stajich J.E."/>
            <person name="Amses K."/>
            <person name="Simmons R."/>
            <person name="Seto K."/>
            <person name="Myers J."/>
            <person name="Bonds A."/>
            <person name="Quandt C.A."/>
            <person name="Barry K."/>
            <person name="Liu P."/>
            <person name="Grigoriev I."/>
            <person name="Longcore J.E."/>
            <person name="James T.Y."/>
        </authorList>
    </citation>
    <scope>NUCLEOTIDE SEQUENCE</scope>
    <source>
        <strain evidence="2">JEL0513</strain>
    </source>
</reference>
<protein>
    <submittedName>
        <fullName evidence="2">Uncharacterized protein</fullName>
    </submittedName>
</protein>
<organism evidence="2 3">
    <name type="scientific">Physocladia obscura</name>
    <dbReference type="NCBI Taxonomy" id="109957"/>
    <lineage>
        <taxon>Eukaryota</taxon>
        <taxon>Fungi</taxon>
        <taxon>Fungi incertae sedis</taxon>
        <taxon>Chytridiomycota</taxon>
        <taxon>Chytridiomycota incertae sedis</taxon>
        <taxon>Chytridiomycetes</taxon>
        <taxon>Chytridiales</taxon>
        <taxon>Chytriomycetaceae</taxon>
        <taxon>Physocladia</taxon>
    </lineage>
</organism>
<feature type="compositionally biased region" description="Polar residues" evidence="1">
    <location>
        <begin position="162"/>
        <end position="178"/>
    </location>
</feature>
<dbReference type="GO" id="GO:0004712">
    <property type="term" value="F:protein serine/threonine/tyrosine kinase activity"/>
    <property type="evidence" value="ECO:0007669"/>
    <property type="project" value="InterPro"/>
</dbReference>
<feature type="region of interest" description="Disordered" evidence="1">
    <location>
        <begin position="192"/>
        <end position="245"/>
    </location>
</feature>